<dbReference type="AlphaFoldDB" id="A0A7I7YDJ7"/>
<feature type="domain" description="DUF222" evidence="2">
    <location>
        <begin position="38"/>
        <end position="148"/>
    </location>
</feature>
<accession>A0A7I7YDJ7</accession>
<protein>
    <recommendedName>
        <fullName evidence="2">DUF222 domain-containing protein</fullName>
    </recommendedName>
</protein>
<reference evidence="3 4" key="1">
    <citation type="journal article" date="2019" name="Emerg. Microbes Infect.">
        <title>Comprehensive subspecies identification of 175 nontuberculous mycobacteria species based on 7547 genomic profiles.</title>
        <authorList>
            <person name="Matsumoto Y."/>
            <person name="Kinjo T."/>
            <person name="Motooka D."/>
            <person name="Nabeya D."/>
            <person name="Jung N."/>
            <person name="Uechi K."/>
            <person name="Horii T."/>
            <person name="Iida T."/>
            <person name="Fujita J."/>
            <person name="Nakamura S."/>
        </authorList>
    </citation>
    <scope>NUCLEOTIDE SEQUENCE [LARGE SCALE GENOMIC DNA]</scope>
    <source>
        <strain evidence="3 4">JCM 14738</strain>
    </source>
</reference>
<dbReference type="InterPro" id="IPR003870">
    <property type="entry name" value="DUF222"/>
</dbReference>
<evidence type="ECO:0000313" key="4">
    <source>
        <dbReference type="Proteomes" id="UP000467385"/>
    </source>
</evidence>
<dbReference type="Proteomes" id="UP000467385">
    <property type="component" value="Chromosome"/>
</dbReference>
<feature type="region of interest" description="Disordered" evidence="1">
    <location>
        <begin position="150"/>
        <end position="212"/>
    </location>
</feature>
<dbReference type="EMBL" id="AP022613">
    <property type="protein sequence ID" value="BBZ39808.1"/>
    <property type="molecule type" value="Genomic_DNA"/>
</dbReference>
<sequence length="212" mass="22671">MGCSSREEIVEVLDALDGVLDRLCALSFDALTTPERLRILQRLERGMRRQRTPQHALINQLDAQARPEELGGTLCGALADRLRITKPEASRRIAEAEDLGPRRALTGEPLAPLLTHTAAAQHDGLIGDAHVRVIRDFFAHLPAVVDVAPAPPSNSSWPTRPPSTAPTNSANKPANSWTGYTPTATIPTRNAPANAASSWASPTTTKCHASAG</sequence>
<evidence type="ECO:0000259" key="2">
    <source>
        <dbReference type="Pfam" id="PF02720"/>
    </source>
</evidence>
<evidence type="ECO:0000256" key="1">
    <source>
        <dbReference type="SAM" id="MobiDB-lite"/>
    </source>
</evidence>
<feature type="compositionally biased region" description="Low complexity" evidence="1">
    <location>
        <begin position="190"/>
        <end position="205"/>
    </location>
</feature>
<proteinExistence type="predicted"/>
<gene>
    <name evidence="3" type="ORF">MCNS_28710</name>
</gene>
<feature type="compositionally biased region" description="Polar residues" evidence="1">
    <location>
        <begin position="165"/>
        <end position="188"/>
    </location>
</feature>
<dbReference type="Pfam" id="PF02720">
    <property type="entry name" value="DUF222"/>
    <property type="match status" value="1"/>
</dbReference>
<organism evidence="3 4">
    <name type="scientific">Mycobacterium conspicuum</name>
    <dbReference type="NCBI Taxonomy" id="44010"/>
    <lineage>
        <taxon>Bacteria</taxon>
        <taxon>Bacillati</taxon>
        <taxon>Actinomycetota</taxon>
        <taxon>Actinomycetes</taxon>
        <taxon>Mycobacteriales</taxon>
        <taxon>Mycobacteriaceae</taxon>
        <taxon>Mycobacterium</taxon>
    </lineage>
</organism>
<evidence type="ECO:0000313" key="3">
    <source>
        <dbReference type="EMBL" id="BBZ39808.1"/>
    </source>
</evidence>
<keyword evidence="4" id="KW-1185">Reference proteome</keyword>
<name>A0A7I7YDJ7_9MYCO</name>